<accession>A0A1V9G5W1</accession>
<dbReference type="AlphaFoldDB" id="A0A1V9G5W1"/>
<comment type="caution">
    <text evidence="1">The sequence shown here is derived from an EMBL/GenBank/DDBJ whole genome shotgun (WGS) entry which is preliminary data.</text>
</comment>
<evidence type="ECO:0000313" key="2">
    <source>
        <dbReference type="Proteomes" id="UP000192796"/>
    </source>
</evidence>
<gene>
    <name evidence="1" type="ORF">A3860_14895</name>
</gene>
<organism evidence="1 2">
    <name type="scientific">Niastella vici</name>
    <dbReference type="NCBI Taxonomy" id="1703345"/>
    <lineage>
        <taxon>Bacteria</taxon>
        <taxon>Pseudomonadati</taxon>
        <taxon>Bacteroidota</taxon>
        <taxon>Chitinophagia</taxon>
        <taxon>Chitinophagales</taxon>
        <taxon>Chitinophagaceae</taxon>
        <taxon>Niastella</taxon>
    </lineage>
</organism>
<proteinExistence type="predicted"/>
<protein>
    <submittedName>
        <fullName evidence="1">Uncharacterized protein</fullName>
    </submittedName>
</protein>
<dbReference type="EMBL" id="LVYD01000013">
    <property type="protein sequence ID" value="OQP65878.1"/>
    <property type="molecule type" value="Genomic_DNA"/>
</dbReference>
<dbReference type="RefSeq" id="WP_081145722.1">
    <property type="nucleotide sequence ID" value="NZ_LVYD01000013.1"/>
</dbReference>
<evidence type="ECO:0000313" key="1">
    <source>
        <dbReference type="EMBL" id="OQP65878.1"/>
    </source>
</evidence>
<dbReference type="STRING" id="1703345.A3860_14895"/>
<sequence>MIIKIKKENFVEHFSINQTKENGIILPIAGLDIGAINSGNSVVQWFRAEIIKTEFQAYCSSCLLMMIIIVCQH</sequence>
<keyword evidence="2" id="KW-1185">Reference proteome</keyword>
<name>A0A1V9G5W1_9BACT</name>
<dbReference type="Proteomes" id="UP000192796">
    <property type="component" value="Unassembled WGS sequence"/>
</dbReference>
<reference evidence="1 2" key="1">
    <citation type="submission" date="2016-03" db="EMBL/GenBank/DDBJ databases">
        <title>Niastella vici sp. nov., isolated from farmland soil.</title>
        <authorList>
            <person name="Chen L."/>
            <person name="Wang D."/>
            <person name="Yang S."/>
            <person name="Wang G."/>
        </authorList>
    </citation>
    <scope>NUCLEOTIDE SEQUENCE [LARGE SCALE GENOMIC DNA]</scope>
    <source>
        <strain evidence="1 2">DJ57</strain>
    </source>
</reference>